<dbReference type="RefSeq" id="XP_037146157.1">
    <property type="nucleotide sequence ID" value="XM_037290262.1"/>
</dbReference>
<dbReference type="GeneID" id="59238215"/>
<evidence type="ECO:0000313" key="1">
    <source>
        <dbReference type="EMBL" id="QLG74432.1"/>
    </source>
</evidence>
<gene>
    <name evidence="1" type="ORF">HG535_0G03150</name>
</gene>
<dbReference type="AlphaFoldDB" id="A0A7H9B9M3"/>
<evidence type="ECO:0000313" key="2">
    <source>
        <dbReference type="Proteomes" id="UP000509704"/>
    </source>
</evidence>
<dbReference type="EMBL" id="CP058610">
    <property type="protein sequence ID" value="QLG74432.1"/>
    <property type="molecule type" value="Genomic_DNA"/>
</dbReference>
<dbReference type="OrthoDB" id="4069241at2759"/>
<reference evidence="1 2" key="1">
    <citation type="submission" date="2020-07" db="EMBL/GenBank/DDBJ databases">
        <title>The yeast mating-type switching endonuclease HO is a domesticated member of an unorthodox homing genetic element family.</title>
        <authorList>
            <person name="Coughlan A.Y."/>
            <person name="Lombardi L."/>
            <person name="Braun-Galleani S."/>
            <person name="Martos A.R."/>
            <person name="Galeote V."/>
            <person name="Bigey F."/>
            <person name="Dequin S."/>
            <person name="Byrne K.P."/>
            <person name="Wolfe K.H."/>
        </authorList>
    </citation>
    <scope>NUCLEOTIDE SEQUENCE [LARGE SCALE GENOMIC DNA]</scope>
    <source>
        <strain evidence="1 2">NRRL Y-6702</strain>
    </source>
</reference>
<dbReference type="CDD" id="cd22876">
    <property type="entry name" value="Acm1_CIR"/>
    <property type="match status" value="1"/>
</dbReference>
<dbReference type="Proteomes" id="UP000509704">
    <property type="component" value="Chromosome 7"/>
</dbReference>
<accession>A0A7H9B9M3</accession>
<proteinExistence type="predicted"/>
<keyword evidence="2" id="KW-1185">Reference proteome</keyword>
<name>A0A7H9B9M3_ZYGMR</name>
<sequence length="217" mass="24544">MSSPLKRRTALAGKDVNVKQATLVGGIRKGSNHCSPIKKSQVGIDYALRHSPVRNLTVTSNKGTPRKGVSDFTFHEETPSEKAAVLMEHFSLKQQCAASNDENDYNTVKENMSPSKLAKRVDNNSTKNSKRIPLRDLSIEDHKGYIVDPHTHEETTLTLHYKYKTKLPTYVTPPRDKKLRQYFTYSDIKEGKPLSRSTDDISKDKIVKKLDFTIRGN</sequence>
<dbReference type="KEGG" id="zmk:HG535_0G03150"/>
<organism evidence="1 2">
    <name type="scientific">Zygotorulaspora mrakii</name>
    <name type="common">Zygosaccharomyces mrakii</name>
    <dbReference type="NCBI Taxonomy" id="42260"/>
    <lineage>
        <taxon>Eukaryota</taxon>
        <taxon>Fungi</taxon>
        <taxon>Dikarya</taxon>
        <taxon>Ascomycota</taxon>
        <taxon>Saccharomycotina</taxon>
        <taxon>Saccharomycetes</taxon>
        <taxon>Saccharomycetales</taxon>
        <taxon>Saccharomycetaceae</taxon>
        <taxon>Zygotorulaspora</taxon>
    </lineage>
</organism>
<protein>
    <submittedName>
        <fullName evidence="1">Uncharacterized protein</fullName>
    </submittedName>
</protein>